<dbReference type="Pfam" id="PF25198">
    <property type="entry name" value="Spore_GerAC_N"/>
    <property type="match status" value="1"/>
</dbReference>
<evidence type="ECO:0000313" key="2">
    <source>
        <dbReference type="EMBL" id="PHJ37624.1"/>
    </source>
</evidence>
<keyword evidence="3" id="KW-1185">Reference proteome</keyword>
<feature type="domain" description="Spore germination protein N-terminal" evidence="1">
    <location>
        <begin position="2"/>
        <end position="107"/>
    </location>
</feature>
<comment type="caution">
    <text evidence="2">The sequence shown here is derived from an EMBL/GenBank/DDBJ whole genome shotgun (WGS) entry which is preliminary data.</text>
</comment>
<gene>
    <name evidence="2" type="ORF">P378_14865</name>
</gene>
<name>A0A2C6MDI1_9FIRM</name>
<organism evidence="2 3">
    <name type="scientific">Desulforamulus profundi</name>
    <dbReference type="NCBI Taxonomy" id="1383067"/>
    <lineage>
        <taxon>Bacteria</taxon>
        <taxon>Bacillati</taxon>
        <taxon>Bacillota</taxon>
        <taxon>Clostridia</taxon>
        <taxon>Eubacteriales</taxon>
        <taxon>Peptococcaceae</taxon>
        <taxon>Desulforamulus</taxon>
    </lineage>
</organism>
<dbReference type="Proteomes" id="UP000222564">
    <property type="component" value="Unassembled WGS sequence"/>
</dbReference>
<evidence type="ECO:0000259" key="1">
    <source>
        <dbReference type="Pfam" id="PF25198"/>
    </source>
</evidence>
<dbReference type="EMBL" id="AWQQ01000088">
    <property type="protein sequence ID" value="PHJ37624.1"/>
    <property type="molecule type" value="Genomic_DNA"/>
</dbReference>
<dbReference type="AlphaFoldDB" id="A0A2C6MDI1"/>
<accession>A0A2C6MDI1</accession>
<evidence type="ECO:0000313" key="3">
    <source>
        <dbReference type="Proteomes" id="UP000222564"/>
    </source>
</evidence>
<dbReference type="InterPro" id="IPR057336">
    <property type="entry name" value="GerAC_N"/>
</dbReference>
<protein>
    <recommendedName>
        <fullName evidence="1">Spore germination protein N-terminal domain-containing protein</fullName>
    </recommendedName>
</protein>
<proteinExistence type="predicted"/>
<reference evidence="2 3" key="1">
    <citation type="submission" date="2013-09" db="EMBL/GenBank/DDBJ databases">
        <title>Biodegradation of hydrocarbons in the deep terrestrial subsurface : characterization of a microbial consortium composed of two Desulfotomaculum species originating from a deep geological formation.</title>
        <authorList>
            <person name="Aullo T."/>
            <person name="Berlendis S."/>
            <person name="Lascourreges J.-F."/>
            <person name="Dessort D."/>
            <person name="Saint-Laurent S."/>
            <person name="Schraauwers B."/>
            <person name="Mas J."/>
            <person name="Magot M."/>
            <person name="Ranchou-Peyruse A."/>
        </authorList>
    </citation>
    <scope>NUCLEOTIDE SEQUENCE [LARGE SCALE GENOMIC DNA]</scope>
    <source>
        <strain evidence="2 3">Bs107</strain>
    </source>
</reference>
<sequence length="119" mass="13657">MTGREMLWYHLQMIVIGPTIAQKDITPFLDFFIRNHEIRPTPSVIFSQVPTEKILTARSPLESITALGITKGLEAQNRSLSFAPQIQVYQFNQMMLSPGKVGYAPMIYRIKKGVHPWPW</sequence>